<dbReference type="SMART" id="SM00342">
    <property type="entry name" value="HTH_ARAC"/>
    <property type="match status" value="1"/>
</dbReference>
<dbReference type="PROSITE" id="PS01124">
    <property type="entry name" value="HTH_ARAC_FAMILY_2"/>
    <property type="match status" value="1"/>
</dbReference>
<dbReference type="Proteomes" id="UP000000270">
    <property type="component" value="Chromosome"/>
</dbReference>
<dbReference type="InterPro" id="IPR018062">
    <property type="entry name" value="HTH_AraC-typ_CS"/>
</dbReference>
<reference evidence="5 6" key="4">
    <citation type="journal article" date="2009" name="Appl. Environ. Microbiol.">
        <title>Comparative genome-wide transcriptional profiling of Azorhizobium caulinodans ORS571 grown under free-living and symbiotic conditions.</title>
        <authorList>
            <person name="Tsukada S."/>
            <person name="Aono T."/>
            <person name="Akiba N."/>
            <person name="Lee KB."/>
            <person name="Liu CT."/>
            <person name="Toyazaki H."/>
            <person name="Oyaizu H."/>
        </authorList>
    </citation>
    <scope>NUCLEOTIDE SEQUENCE [LARGE SCALE GENOMIC DNA]</scope>
    <source>
        <strain evidence="6">ATCC 43989 / DSM 5975 / JCM 20966 / LMG 6465 / NBRC 14845 / NCIMB 13405 / ORS 571</strain>
    </source>
</reference>
<keyword evidence="3" id="KW-0804">Transcription</keyword>
<gene>
    <name evidence="5" type="primary">araC</name>
    <name evidence="5" type="ordered locus">AZC_1345</name>
</gene>
<dbReference type="SUPFAM" id="SSF46689">
    <property type="entry name" value="Homeodomain-like"/>
    <property type="match status" value="2"/>
</dbReference>
<name>A8I184_AZOC5</name>
<protein>
    <submittedName>
        <fullName evidence="5">Transcriptional regulator</fullName>
    </submittedName>
</protein>
<dbReference type="InterPro" id="IPR018060">
    <property type="entry name" value="HTH_AraC"/>
</dbReference>
<dbReference type="InterPro" id="IPR020449">
    <property type="entry name" value="Tscrpt_reg_AraC-type_HTH"/>
</dbReference>
<dbReference type="GO" id="GO:0003700">
    <property type="term" value="F:DNA-binding transcription factor activity"/>
    <property type="evidence" value="ECO:0007669"/>
    <property type="project" value="InterPro"/>
</dbReference>
<dbReference type="Pfam" id="PF12833">
    <property type="entry name" value="HTH_18"/>
    <property type="match status" value="1"/>
</dbReference>
<dbReference type="GO" id="GO:0043565">
    <property type="term" value="F:sequence-specific DNA binding"/>
    <property type="evidence" value="ECO:0007669"/>
    <property type="project" value="InterPro"/>
</dbReference>
<dbReference type="eggNOG" id="COG4977">
    <property type="taxonomic scope" value="Bacteria"/>
</dbReference>
<reference evidence="5 6" key="3">
    <citation type="journal article" date="2008" name="BMC Genomics">
        <title>The genome of the versatile nitrogen fixer Azorhizobium caulinodans ORS571.</title>
        <authorList>
            <person name="Lee KB."/>
            <person name="Backer P.D."/>
            <person name="Aono T."/>
            <person name="Liu CT."/>
            <person name="Suzuki S."/>
            <person name="Suzuki T."/>
            <person name="Kaneko T."/>
            <person name="Yamada M."/>
            <person name="Tabata S."/>
            <person name="Kupfer D.M."/>
            <person name="Najar F.Z."/>
            <person name="Wiley G.B."/>
            <person name="Roe B."/>
            <person name="Binnewies T.T."/>
            <person name="Ussery D.W."/>
            <person name="D'Haeze W."/>
            <person name="Herder J.D."/>
            <person name="Gevers D."/>
            <person name="Vereecke D."/>
            <person name="Holsters M."/>
            <person name="Oyaizu H."/>
        </authorList>
    </citation>
    <scope>NUCLEOTIDE SEQUENCE [LARGE SCALE GENOMIC DNA]</scope>
    <source>
        <strain evidence="6">ATCC 43989 / DSM 5975 / JCM 20966 / LMG 6465 / NBRC 14845 / NCIMB 13405 / ORS 571</strain>
    </source>
</reference>
<keyword evidence="2" id="KW-0238">DNA-binding</keyword>
<organism evidence="5 6">
    <name type="scientific">Azorhizobium caulinodans (strain ATCC 43989 / DSM 5975 / JCM 20966 / LMG 6465 / NBRC 14845 / NCIMB 13405 / ORS 571)</name>
    <dbReference type="NCBI Taxonomy" id="438753"/>
    <lineage>
        <taxon>Bacteria</taxon>
        <taxon>Pseudomonadati</taxon>
        <taxon>Pseudomonadota</taxon>
        <taxon>Alphaproteobacteria</taxon>
        <taxon>Hyphomicrobiales</taxon>
        <taxon>Xanthobacteraceae</taxon>
        <taxon>Azorhizobium</taxon>
    </lineage>
</organism>
<evidence type="ECO:0000259" key="4">
    <source>
        <dbReference type="PROSITE" id="PS01124"/>
    </source>
</evidence>
<dbReference type="HOGENOM" id="CLU_000445_88_4_5"/>
<dbReference type="Gene3D" id="1.10.10.60">
    <property type="entry name" value="Homeodomain-like"/>
    <property type="match status" value="2"/>
</dbReference>
<evidence type="ECO:0000313" key="6">
    <source>
        <dbReference type="Proteomes" id="UP000000270"/>
    </source>
</evidence>
<proteinExistence type="predicted"/>
<keyword evidence="1" id="KW-0805">Transcription regulation</keyword>
<dbReference type="KEGG" id="azc:AZC_1345"/>
<dbReference type="EMBL" id="AP009384">
    <property type="protein sequence ID" value="BAF87343.1"/>
    <property type="molecule type" value="Genomic_DNA"/>
</dbReference>
<dbReference type="AlphaFoldDB" id="A8I184"/>
<reference evidence="5 6" key="5">
    <citation type="journal article" date="2010" name="Appl. Environ. Microbiol.">
        <title>phrR-like gene praR of Azorhizobium caulinodans ORS571 is essential for symbiosis with Sesbania rostrata and is involved in expression of reb genes.</title>
        <authorList>
            <person name="Akiba N."/>
            <person name="Aono T."/>
            <person name="Toyazaki H."/>
            <person name="Sato S."/>
            <person name="Oyaizu H."/>
        </authorList>
    </citation>
    <scope>NUCLEOTIDE SEQUENCE [LARGE SCALE GENOMIC DNA]</scope>
    <source>
        <strain evidence="6">ATCC 43989 / DSM 5975 / JCM 20966 / LMG 6465 / NBRC 14845 / NCIMB 13405 / ORS 571</strain>
    </source>
</reference>
<accession>A8I184</accession>
<evidence type="ECO:0000256" key="2">
    <source>
        <dbReference type="ARBA" id="ARBA00023125"/>
    </source>
</evidence>
<dbReference type="PRINTS" id="PR00032">
    <property type="entry name" value="HTHARAC"/>
</dbReference>
<reference evidence="6" key="2">
    <citation type="submission" date="2007-04" db="EMBL/GenBank/DDBJ databases">
        <title>Complete genome sequence of the nitrogen-fixing bacterium Azorhizobium caulinodans ORS571.</title>
        <authorList>
            <person name="Lee K.B."/>
            <person name="Backer P.D."/>
            <person name="Aono T."/>
            <person name="Liu C.T."/>
            <person name="Suzuki S."/>
            <person name="Suzuki T."/>
            <person name="Kaneko T."/>
            <person name="Yamada M."/>
            <person name="Tabata S."/>
            <person name="Kupfer D.M."/>
            <person name="Najar F.Z."/>
            <person name="Wiley G.B."/>
            <person name="Roe B."/>
            <person name="Binnewies T."/>
            <person name="Ussery D."/>
            <person name="Vereecke D."/>
            <person name="Gevers D."/>
            <person name="Holsters M."/>
            <person name="Oyaizu H."/>
        </authorList>
    </citation>
    <scope>NUCLEOTIDE SEQUENCE [LARGE SCALE GENOMIC DNA]</scope>
    <source>
        <strain evidence="6">ATCC 43989 / DSM 5975 / JCM 20966 / LMG 6465 / NBRC 14845 / NCIMB 13405 / ORS 571</strain>
    </source>
</reference>
<dbReference type="STRING" id="438753.AZC_1345"/>
<dbReference type="InterPro" id="IPR050204">
    <property type="entry name" value="AraC_XylS_family_regulators"/>
</dbReference>
<evidence type="ECO:0000256" key="3">
    <source>
        <dbReference type="ARBA" id="ARBA00023163"/>
    </source>
</evidence>
<dbReference type="PROSITE" id="PS00041">
    <property type="entry name" value="HTH_ARAC_FAMILY_1"/>
    <property type="match status" value="1"/>
</dbReference>
<sequence length="310" mass="34466">MARRAGALQIEESNMAGVHEFGRIKFPRGEVLASSARRNWTGMAAEIRNHPAGEIPPPVPQQMEVTLALRGSDAGRVERRGNGEFQDTAARAGTLWLCPIGVVEDSIRITQDLGSILHMYIGHEIFRDISASVSRAVSPETISYRADIDDDFLRQVGYRISAELEEETSVGRFLVDSLARSMAAHLVAKYADAPLPHRQSPTVEHTKMRRVIDYINDNLASEISLSDLSDIACLSHHHFARAFRSAVGVPPHRFISSLRLQRAQEMLAHTQSSLTEIAYSCRFSSQSTFTRAFRRHVGMSPGEYRRKAAG</sequence>
<dbReference type="PANTHER" id="PTHR46796">
    <property type="entry name" value="HTH-TYPE TRANSCRIPTIONAL ACTIVATOR RHAS-RELATED"/>
    <property type="match status" value="1"/>
</dbReference>
<dbReference type="InterPro" id="IPR009057">
    <property type="entry name" value="Homeodomain-like_sf"/>
</dbReference>
<evidence type="ECO:0000256" key="1">
    <source>
        <dbReference type="ARBA" id="ARBA00023015"/>
    </source>
</evidence>
<feature type="domain" description="HTH araC/xylS-type" evidence="4">
    <location>
        <begin position="209"/>
        <end position="307"/>
    </location>
</feature>
<reference evidence="5 6" key="6">
    <citation type="journal article" date="2011" name="Appl. Environ. Microbiol.">
        <title>Involvement of the azorhizobial chromosome partition gene (parA) in the onset of bacteroid differentiation during Sesbania rostrata stem nodule development.</title>
        <authorList>
            <person name="Liu CT."/>
            <person name="Lee KB."/>
            <person name="Wang YS."/>
            <person name="Peng MH."/>
            <person name="Lee KT."/>
            <person name="Suzuki S."/>
            <person name="Suzuki T."/>
            <person name="Oyaizu H."/>
        </authorList>
    </citation>
    <scope>NUCLEOTIDE SEQUENCE [LARGE SCALE GENOMIC DNA]</scope>
    <source>
        <strain evidence="6">ATCC 43989 / DSM 5975 / JCM 20966 / LMG 6465 / NBRC 14845 / NCIMB 13405 / ORS 571</strain>
    </source>
</reference>
<reference evidence="5 6" key="1">
    <citation type="journal article" date="2007" name="Appl. Environ. Microbiol.">
        <title>Rhizobial factors required for stem nodule maturation and maintenance in Sesbania rostrata-Azorhizobium caulinodans ORS571 symbiosis.</title>
        <authorList>
            <person name="Suzuki S."/>
            <person name="Aono T."/>
            <person name="Lee KB."/>
            <person name="Suzuki T."/>
            <person name="Liu CT."/>
            <person name="Miwa H."/>
            <person name="Wakao S."/>
            <person name="Iki T."/>
            <person name="Oyaizu H."/>
        </authorList>
    </citation>
    <scope>NUCLEOTIDE SEQUENCE [LARGE SCALE GENOMIC DNA]</scope>
    <source>
        <strain evidence="6">ATCC 43989 / DSM 5975 / JCM 20966 / LMG 6465 / NBRC 14845 / NCIMB 13405 / ORS 571</strain>
    </source>
</reference>
<keyword evidence="6" id="KW-1185">Reference proteome</keyword>
<evidence type="ECO:0000313" key="5">
    <source>
        <dbReference type="EMBL" id="BAF87343.1"/>
    </source>
</evidence>
<dbReference type="PANTHER" id="PTHR46796:SF6">
    <property type="entry name" value="ARAC SUBFAMILY"/>
    <property type="match status" value="1"/>
</dbReference>